<dbReference type="Proteomes" id="UP000433577">
    <property type="component" value="Chromosome 1"/>
</dbReference>
<keyword evidence="2" id="KW-1003">Cell membrane</keyword>
<dbReference type="GO" id="GO:0022857">
    <property type="term" value="F:transmembrane transporter activity"/>
    <property type="evidence" value="ECO:0007669"/>
    <property type="project" value="InterPro"/>
</dbReference>
<gene>
    <name evidence="7" type="ORF">FAZ98_03310</name>
</gene>
<feature type="transmembrane region" description="Helical" evidence="6">
    <location>
        <begin position="238"/>
        <end position="256"/>
    </location>
</feature>
<dbReference type="AlphaFoldDB" id="A0A7Z2GFH4"/>
<protein>
    <submittedName>
        <fullName evidence="7">ABC transporter permease</fullName>
    </submittedName>
</protein>
<feature type="transmembrane region" description="Helical" evidence="6">
    <location>
        <begin position="109"/>
        <end position="132"/>
    </location>
</feature>
<dbReference type="OrthoDB" id="9799990at2"/>
<evidence type="ECO:0000313" key="8">
    <source>
        <dbReference type="Proteomes" id="UP000433577"/>
    </source>
</evidence>
<keyword evidence="5 6" id="KW-0472">Membrane</keyword>
<keyword evidence="8" id="KW-1185">Reference proteome</keyword>
<dbReference type="EMBL" id="CP046913">
    <property type="protein sequence ID" value="QGZ60841.1"/>
    <property type="molecule type" value="Genomic_DNA"/>
</dbReference>
<organism evidence="7 8">
    <name type="scientific">Paraburkholderia acidisoli</name>
    <dbReference type="NCBI Taxonomy" id="2571748"/>
    <lineage>
        <taxon>Bacteria</taxon>
        <taxon>Pseudomonadati</taxon>
        <taxon>Pseudomonadota</taxon>
        <taxon>Betaproteobacteria</taxon>
        <taxon>Burkholderiales</taxon>
        <taxon>Burkholderiaceae</taxon>
        <taxon>Paraburkholderia</taxon>
    </lineage>
</organism>
<dbReference type="CDD" id="cd06579">
    <property type="entry name" value="TM_PBP1_transp_AraH_like"/>
    <property type="match status" value="1"/>
</dbReference>
<feature type="transmembrane region" description="Helical" evidence="6">
    <location>
        <begin position="315"/>
        <end position="334"/>
    </location>
</feature>
<dbReference type="InterPro" id="IPR001851">
    <property type="entry name" value="ABC_transp_permease"/>
</dbReference>
<dbReference type="Pfam" id="PF02653">
    <property type="entry name" value="BPD_transp_2"/>
    <property type="match status" value="1"/>
</dbReference>
<accession>A0A7Z2GFH4</accession>
<feature type="transmembrane region" description="Helical" evidence="6">
    <location>
        <begin position="144"/>
        <end position="163"/>
    </location>
</feature>
<evidence type="ECO:0000256" key="5">
    <source>
        <dbReference type="ARBA" id="ARBA00023136"/>
    </source>
</evidence>
<feature type="transmembrane region" description="Helical" evidence="6">
    <location>
        <begin position="26"/>
        <end position="46"/>
    </location>
</feature>
<dbReference type="GO" id="GO:0005886">
    <property type="term" value="C:plasma membrane"/>
    <property type="evidence" value="ECO:0007669"/>
    <property type="project" value="UniProtKB-SubCell"/>
</dbReference>
<keyword evidence="4 6" id="KW-1133">Transmembrane helix</keyword>
<comment type="subcellular location">
    <subcellularLocation>
        <location evidence="1">Cell membrane</location>
        <topology evidence="1">Multi-pass membrane protein</topology>
    </subcellularLocation>
</comment>
<feature type="transmembrane region" description="Helical" evidence="6">
    <location>
        <begin position="58"/>
        <end position="77"/>
    </location>
</feature>
<sequence length="339" mass="35057">MQPAPTEATPEARGARAAAARFVHRLASIGPLIGLILLCVLGTLLNRDFATVDNLLNVLTRTSFIGIIAVGMTFVIISGGIDLSVGSMAALIAGVMIWTMNTLANANALAPFAIVALGIVIALVLGAVFGLAHGLLITRGRIEPFIVTLGTLGIFRSVLTWLADGGALTLQNHLADLYGPVYYASLFGIPVPVWVFALTAAGGALILNRTAFGRHVQAIGSNELVARYAAIRVDRVKCATYVLLGMCVGVATVLYVPRLGSATPTTGLLWELEAIAAVVVGGTALKGGEGRVAGTVVGAVLLSVIANILNLTSIISVYLNAAVQGVAIIAVAFLQRGRR</sequence>
<evidence type="ECO:0000256" key="6">
    <source>
        <dbReference type="SAM" id="Phobius"/>
    </source>
</evidence>
<keyword evidence="3 6" id="KW-0812">Transmembrane</keyword>
<name>A0A7Z2GFH4_9BURK</name>
<dbReference type="RefSeq" id="WP_158948751.1">
    <property type="nucleotide sequence ID" value="NZ_CP046913.1"/>
</dbReference>
<evidence type="ECO:0000256" key="1">
    <source>
        <dbReference type="ARBA" id="ARBA00004651"/>
    </source>
</evidence>
<dbReference type="PANTHER" id="PTHR32196:SF72">
    <property type="entry name" value="RIBOSE IMPORT PERMEASE PROTEIN RBSC"/>
    <property type="match status" value="1"/>
</dbReference>
<dbReference type="PANTHER" id="PTHR32196">
    <property type="entry name" value="ABC TRANSPORTER PERMEASE PROTEIN YPHD-RELATED-RELATED"/>
    <property type="match status" value="1"/>
</dbReference>
<evidence type="ECO:0000256" key="2">
    <source>
        <dbReference type="ARBA" id="ARBA00022475"/>
    </source>
</evidence>
<evidence type="ECO:0000256" key="4">
    <source>
        <dbReference type="ARBA" id="ARBA00022989"/>
    </source>
</evidence>
<reference evidence="7 8" key="1">
    <citation type="submission" date="2019-12" db="EMBL/GenBank/DDBJ databases">
        <title>Paraburkholderia acidiphila 7Q-K02 sp. nov and Paraburkholderia acidisoli DHF22 sp. nov., two strains isolated from forest soil.</title>
        <authorList>
            <person name="Gao Z."/>
            <person name="Qiu L."/>
        </authorList>
    </citation>
    <scope>NUCLEOTIDE SEQUENCE [LARGE SCALE GENOMIC DNA]</scope>
    <source>
        <strain evidence="7 8">DHF22</strain>
    </source>
</reference>
<feature type="transmembrane region" description="Helical" evidence="6">
    <location>
        <begin position="183"/>
        <end position="207"/>
    </location>
</feature>
<evidence type="ECO:0000313" key="7">
    <source>
        <dbReference type="EMBL" id="QGZ60841.1"/>
    </source>
</evidence>
<feature type="transmembrane region" description="Helical" evidence="6">
    <location>
        <begin position="84"/>
        <end position="103"/>
    </location>
</feature>
<proteinExistence type="predicted"/>
<evidence type="ECO:0000256" key="3">
    <source>
        <dbReference type="ARBA" id="ARBA00022692"/>
    </source>
</evidence>
<dbReference type="KEGG" id="pacs:FAZ98_03310"/>